<reference evidence="1" key="2">
    <citation type="submission" date="2024-06" db="EMBL/GenBank/DDBJ databases">
        <authorList>
            <person name="Plum-Jensen L.E."/>
            <person name="Schramm A."/>
            <person name="Marshall I.P.G."/>
        </authorList>
    </citation>
    <scope>NUCLEOTIDE SEQUENCE</scope>
    <source>
        <strain evidence="1">Rat1</strain>
    </source>
</reference>
<dbReference type="KEGG" id="eaj:Q3M24_18215"/>
<dbReference type="AlphaFoldDB" id="A0AAU8LSV6"/>
<dbReference type="InterPro" id="IPR016181">
    <property type="entry name" value="Acyl_CoA_acyltransferase"/>
</dbReference>
<evidence type="ECO:0000313" key="1">
    <source>
        <dbReference type="EMBL" id="XCN72218.1"/>
    </source>
</evidence>
<dbReference type="EMBL" id="CP159373">
    <property type="protein sequence ID" value="XCN72218.1"/>
    <property type="molecule type" value="Genomic_DNA"/>
</dbReference>
<name>A0AAU8LSV6_9BACT</name>
<proteinExistence type="predicted"/>
<evidence type="ECO:0008006" key="2">
    <source>
        <dbReference type="Google" id="ProtNLM"/>
    </source>
</evidence>
<gene>
    <name evidence="1" type="ORF">Q3M24_18215</name>
</gene>
<dbReference type="SUPFAM" id="SSF55729">
    <property type="entry name" value="Acyl-CoA N-acyltransferases (Nat)"/>
    <property type="match status" value="1"/>
</dbReference>
<organism evidence="1">
    <name type="scientific">Candidatus Electrothrix aestuarii</name>
    <dbReference type="NCBI Taxonomy" id="3062594"/>
    <lineage>
        <taxon>Bacteria</taxon>
        <taxon>Pseudomonadati</taxon>
        <taxon>Thermodesulfobacteriota</taxon>
        <taxon>Desulfobulbia</taxon>
        <taxon>Desulfobulbales</taxon>
        <taxon>Desulfobulbaceae</taxon>
        <taxon>Candidatus Electrothrix</taxon>
    </lineage>
</organism>
<protein>
    <recommendedName>
        <fullName evidence="2">BioF2-like acetyltransferase domain-containing protein</fullName>
    </recommendedName>
</protein>
<sequence>MPAGAEFSFFATARDLPASWDRACGENPFLRRATLMILEQVNPTGQGYYLLQSSAENAPSIFMTYQHRLDIFTYGKGSLRIPVTILGIPCSVSWPGLQIAEQDIGTFQEAVEKIPGALLILNGKEPSLPGSSCYTQGLTLPNCELDINELDFPSYLGEMRSHYRYKLKASMKRFQEVECRVLADNQEFDSRLYNLYEQVYEHSDFKLEKLPLSFFQQFPAKITVFSTGDTLLAFSQTMFSDLGGKKEQIFLFGGLEYSLNPQFHTYINMLLHVVRSGMEGGAHRVNLGQTAEDIKTRLGCSLQHRYLYARHANQLIHFLVRRGIGLLSYSAPLTQRHVFR</sequence>
<accession>A0AAU8LSV6</accession>
<reference evidence="1" key="1">
    <citation type="journal article" date="2024" name="Syst. Appl. Microbiol.">
        <title>First single-strain enrichments of Electrothrix cable bacteria, description of E. aestuarii sp. nov. and E. rattekaaiensis sp. nov., and proposal of a cable bacteria taxonomy following the rules of the SeqCode.</title>
        <authorList>
            <person name="Plum-Jensen L.E."/>
            <person name="Schramm A."/>
            <person name="Marshall I.P.G."/>
        </authorList>
    </citation>
    <scope>NUCLEOTIDE SEQUENCE</scope>
    <source>
        <strain evidence="1">Rat1</strain>
    </source>
</reference>